<dbReference type="KEGG" id="hpar:AL518_10760"/>
<dbReference type="Pfam" id="PF12833">
    <property type="entry name" value="HTH_18"/>
    <property type="match status" value="1"/>
</dbReference>
<evidence type="ECO:0000259" key="4">
    <source>
        <dbReference type="PROSITE" id="PS01124"/>
    </source>
</evidence>
<dbReference type="GO" id="GO:0043565">
    <property type="term" value="F:sequence-specific DNA binding"/>
    <property type="evidence" value="ECO:0007669"/>
    <property type="project" value="InterPro"/>
</dbReference>
<keyword evidence="1" id="KW-0805">Transcription regulation</keyword>
<dbReference type="Gene3D" id="1.10.10.60">
    <property type="entry name" value="Homeodomain-like"/>
    <property type="match status" value="2"/>
</dbReference>
<dbReference type="GO" id="GO:0003700">
    <property type="term" value="F:DNA-binding transcription factor activity"/>
    <property type="evidence" value="ECO:0007669"/>
    <property type="project" value="InterPro"/>
</dbReference>
<dbReference type="SUPFAM" id="SSF46689">
    <property type="entry name" value="Homeodomain-like"/>
    <property type="match status" value="2"/>
</dbReference>
<protein>
    <recommendedName>
        <fullName evidence="4">HTH araC/xylS-type domain-containing protein</fullName>
    </recommendedName>
</protein>
<organism evidence="5 6">
    <name type="scientific">Hafnia paralvei</name>
    <dbReference type="NCBI Taxonomy" id="546367"/>
    <lineage>
        <taxon>Bacteria</taxon>
        <taxon>Pseudomonadati</taxon>
        <taxon>Pseudomonadota</taxon>
        <taxon>Gammaproteobacteria</taxon>
        <taxon>Enterobacterales</taxon>
        <taxon>Hafniaceae</taxon>
        <taxon>Hafnia</taxon>
    </lineage>
</organism>
<dbReference type="InterPro" id="IPR009057">
    <property type="entry name" value="Homeodomain-like_sf"/>
</dbReference>
<sequence length="271" mass="31684">MKDLYSWIDNNIESDLSVDEIVARSGYSRRHLYNLFVQQTGKSVAEYIRLKKLRYAATLLKLTHMSIVDISIRFGFDSSQSFSRLFKKIYQLTPSDYRRSHCWDISKYIVDNEKPSWLKAKVIYIGENIGLSGKDFNYEFDVSHRDSSWKPVAKKIIQDLKKEVMSFGRREIFTHIEYSPSFYNKEKVSVNYMIAEKCSLSESIKNIDIGIYLKVYYHGSIDDIIGISKLAYTQFLLKSDFIRRSGCDFEYIRVNSDGSILYSYNIPVSIK</sequence>
<dbReference type="InterPro" id="IPR050959">
    <property type="entry name" value="MarA-like"/>
</dbReference>
<dbReference type="SMART" id="SM00342">
    <property type="entry name" value="HTH_ARAC"/>
    <property type="match status" value="1"/>
</dbReference>
<dbReference type="PANTHER" id="PTHR47504:SF3">
    <property type="entry name" value="HTH-TYPE TRANSCRIPTIONAL REGULATOR YKGA-RELATED"/>
    <property type="match status" value="1"/>
</dbReference>
<reference evidence="5 6" key="1">
    <citation type="submission" date="2017-08" db="EMBL/GenBank/DDBJ databases">
        <title>Draft Genome Sequence of Hafnia alvei CITHA-6 Isolated from Raw Bovine Milk.</title>
        <authorList>
            <person name="Culligan E.P."/>
            <person name="Mcsweeney A."/>
            <person name="O'Doherty C."/>
            <person name="Gleeson E."/>
            <person name="O'Riordan D."/>
            <person name="Sleator R.D."/>
        </authorList>
    </citation>
    <scope>NUCLEOTIDE SEQUENCE [LARGE SCALE GENOMIC DNA]</scope>
    <source>
        <strain evidence="5 6">CITHA-6</strain>
    </source>
</reference>
<dbReference type="PROSITE" id="PS01124">
    <property type="entry name" value="HTH_ARAC_FAMILY_2"/>
    <property type="match status" value="1"/>
</dbReference>
<dbReference type="EMBL" id="NQMS01000008">
    <property type="protein sequence ID" value="PAV95204.1"/>
    <property type="molecule type" value="Genomic_DNA"/>
</dbReference>
<evidence type="ECO:0000313" key="6">
    <source>
        <dbReference type="Proteomes" id="UP000218796"/>
    </source>
</evidence>
<evidence type="ECO:0000256" key="2">
    <source>
        <dbReference type="ARBA" id="ARBA00023125"/>
    </source>
</evidence>
<accession>A0A2A2MAE5</accession>
<dbReference type="AlphaFoldDB" id="A0A2A2MAE5"/>
<dbReference type="Gene3D" id="3.20.80.10">
    <property type="entry name" value="Regulatory factor, effector binding domain"/>
    <property type="match status" value="1"/>
</dbReference>
<gene>
    <name evidence="5" type="ORF">CJD50_17295</name>
</gene>
<keyword evidence="3" id="KW-0804">Transcription</keyword>
<comment type="caution">
    <text evidence="5">The sequence shown here is derived from an EMBL/GenBank/DDBJ whole genome shotgun (WGS) entry which is preliminary data.</text>
</comment>
<feature type="domain" description="HTH araC/xylS-type" evidence="4">
    <location>
        <begin position="2"/>
        <end position="100"/>
    </location>
</feature>
<dbReference type="PANTHER" id="PTHR47504">
    <property type="entry name" value="RIGHT ORIGIN-BINDING PROTEIN"/>
    <property type="match status" value="1"/>
</dbReference>
<evidence type="ECO:0000256" key="1">
    <source>
        <dbReference type="ARBA" id="ARBA00023015"/>
    </source>
</evidence>
<dbReference type="InterPro" id="IPR011256">
    <property type="entry name" value="Reg_factor_effector_dom_sf"/>
</dbReference>
<dbReference type="InterPro" id="IPR018062">
    <property type="entry name" value="HTH_AraC-typ_CS"/>
</dbReference>
<dbReference type="InterPro" id="IPR020449">
    <property type="entry name" value="Tscrpt_reg_AraC-type_HTH"/>
</dbReference>
<keyword evidence="6" id="KW-1185">Reference proteome</keyword>
<dbReference type="Proteomes" id="UP000218796">
    <property type="component" value="Unassembled WGS sequence"/>
</dbReference>
<evidence type="ECO:0000256" key="3">
    <source>
        <dbReference type="ARBA" id="ARBA00023163"/>
    </source>
</evidence>
<dbReference type="InterPro" id="IPR018060">
    <property type="entry name" value="HTH_AraC"/>
</dbReference>
<dbReference type="PROSITE" id="PS00041">
    <property type="entry name" value="HTH_ARAC_FAMILY_1"/>
    <property type="match status" value="1"/>
</dbReference>
<proteinExistence type="predicted"/>
<keyword evidence="2" id="KW-0238">DNA-binding</keyword>
<dbReference type="RefSeq" id="WP_048797541.1">
    <property type="nucleotide sequence ID" value="NZ_CALECD010000041.1"/>
</dbReference>
<dbReference type="PRINTS" id="PR00032">
    <property type="entry name" value="HTHARAC"/>
</dbReference>
<name>A0A2A2MAE5_9GAMM</name>
<dbReference type="OrthoDB" id="6571335at2"/>
<evidence type="ECO:0000313" key="5">
    <source>
        <dbReference type="EMBL" id="PAV95204.1"/>
    </source>
</evidence>